<evidence type="ECO:0000256" key="1">
    <source>
        <dbReference type="SAM" id="MobiDB-lite"/>
    </source>
</evidence>
<keyword evidence="3" id="KW-1185">Reference proteome</keyword>
<dbReference type="AlphaFoldDB" id="A0A4C1TZW5"/>
<evidence type="ECO:0000313" key="2">
    <source>
        <dbReference type="EMBL" id="GBP19631.1"/>
    </source>
</evidence>
<accession>A0A4C1TZW5</accession>
<gene>
    <name evidence="2" type="ORF">EVAR_75603_1</name>
</gene>
<name>A0A4C1TZW5_EUMVA</name>
<evidence type="ECO:0000313" key="3">
    <source>
        <dbReference type="Proteomes" id="UP000299102"/>
    </source>
</evidence>
<proteinExistence type="predicted"/>
<feature type="region of interest" description="Disordered" evidence="1">
    <location>
        <begin position="331"/>
        <end position="350"/>
    </location>
</feature>
<dbReference type="Proteomes" id="UP000299102">
    <property type="component" value="Unassembled WGS sequence"/>
</dbReference>
<dbReference type="EMBL" id="BGZK01000110">
    <property type="protein sequence ID" value="GBP19631.1"/>
    <property type="molecule type" value="Genomic_DNA"/>
</dbReference>
<organism evidence="2 3">
    <name type="scientific">Eumeta variegata</name>
    <name type="common">Bagworm moth</name>
    <name type="synonym">Eumeta japonica</name>
    <dbReference type="NCBI Taxonomy" id="151549"/>
    <lineage>
        <taxon>Eukaryota</taxon>
        <taxon>Metazoa</taxon>
        <taxon>Ecdysozoa</taxon>
        <taxon>Arthropoda</taxon>
        <taxon>Hexapoda</taxon>
        <taxon>Insecta</taxon>
        <taxon>Pterygota</taxon>
        <taxon>Neoptera</taxon>
        <taxon>Endopterygota</taxon>
        <taxon>Lepidoptera</taxon>
        <taxon>Glossata</taxon>
        <taxon>Ditrysia</taxon>
        <taxon>Tineoidea</taxon>
        <taxon>Psychidae</taxon>
        <taxon>Oiketicinae</taxon>
        <taxon>Eumeta</taxon>
    </lineage>
</organism>
<feature type="region of interest" description="Disordered" evidence="1">
    <location>
        <begin position="239"/>
        <end position="262"/>
    </location>
</feature>
<protein>
    <submittedName>
        <fullName evidence="2">Uncharacterized protein</fullName>
    </submittedName>
</protein>
<sequence length="367" mass="41137">MQSKAHYGATVWADMLTTPFCENRRGEVMIRIIRCYWLISCEAACTLAESSPNAAGVGAVFEICWRVLKMPGLTFCERRFQCRHGRRYCGKNASIAITKFRSKISSIEHTGRAVGGHERAWREKKGDGRQVTSTLLPDQTVSSASSLYFGESSYRFLFTASGTGLRCSQALYHPRIALVWRISPAYTTVRFECTTFRRVIHVHGEPAVDPDRAIFRVARAPGDRPRGTRGLRNVYREIGRRAGSQPAPPPPPPRRDKNASLRRVPRSALHDAFLLWTVENHAETSNETRKSSYPMDTFAARAERYVKPDNRNSVDQQFIYRIIVNATPRMLDGSENEPSSSSRGGARPVLCGNAPRLAEVDCIAISN</sequence>
<reference evidence="2 3" key="1">
    <citation type="journal article" date="2019" name="Commun. Biol.">
        <title>The bagworm genome reveals a unique fibroin gene that provides high tensile strength.</title>
        <authorList>
            <person name="Kono N."/>
            <person name="Nakamura H."/>
            <person name="Ohtoshi R."/>
            <person name="Tomita M."/>
            <person name="Numata K."/>
            <person name="Arakawa K."/>
        </authorList>
    </citation>
    <scope>NUCLEOTIDE SEQUENCE [LARGE SCALE GENOMIC DNA]</scope>
</reference>
<comment type="caution">
    <text evidence="2">The sequence shown here is derived from an EMBL/GenBank/DDBJ whole genome shotgun (WGS) entry which is preliminary data.</text>
</comment>